<organism evidence="1 2">
    <name type="scientific">Eretmocerus hayati</name>
    <dbReference type="NCBI Taxonomy" id="131215"/>
    <lineage>
        <taxon>Eukaryota</taxon>
        <taxon>Metazoa</taxon>
        <taxon>Ecdysozoa</taxon>
        <taxon>Arthropoda</taxon>
        <taxon>Hexapoda</taxon>
        <taxon>Insecta</taxon>
        <taxon>Pterygota</taxon>
        <taxon>Neoptera</taxon>
        <taxon>Endopterygota</taxon>
        <taxon>Hymenoptera</taxon>
        <taxon>Apocrita</taxon>
        <taxon>Proctotrupomorpha</taxon>
        <taxon>Chalcidoidea</taxon>
        <taxon>Aphelinidae</taxon>
        <taxon>Aphelininae</taxon>
        <taxon>Eretmocerus</taxon>
    </lineage>
</organism>
<gene>
    <name evidence="1" type="ORF">QAD02_023997</name>
</gene>
<protein>
    <submittedName>
        <fullName evidence="1">Uncharacterized protein</fullName>
    </submittedName>
</protein>
<reference evidence="1" key="1">
    <citation type="submission" date="2023-04" db="EMBL/GenBank/DDBJ databases">
        <title>A chromosome-level genome assembly of the parasitoid wasp Eretmocerus hayati.</title>
        <authorList>
            <person name="Zhong Y."/>
            <person name="Liu S."/>
            <person name="Liu Y."/>
        </authorList>
    </citation>
    <scope>NUCLEOTIDE SEQUENCE</scope>
    <source>
        <strain evidence="1">ZJU_SS_LIU_2023</strain>
    </source>
</reference>
<dbReference type="EMBL" id="CM056741">
    <property type="protein sequence ID" value="KAJ8688202.1"/>
    <property type="molecule type" value="Genomic_DNA"/>
</dbReference>
<sequence>MSTHKDMGLFTQQESSEPDTHSFSWTLTNACLQQVERVGDRIDSVKFKTRFTKNLEPVWRLRIYPKGRPGEGPNRVPIFLVSKNRPRTEVNFNLKVELKSELKSELVLQHNRGKQTFHYNSERGDGSLDRNVVFDEMYNFLKGNHLSIQCSILPAPPGQQDPHSDEIQSSGSCLLVDSSRSTCFGSSSSGNELKRDSDEVMSALDKDGKSDSDLMKLLEDELFGDSEIKVNGKIYRVHENTLGDQSPVLAQMIRDAKRTEHQVVVIGDLDNRVFEEMLRFAYFNKIGRIEHMVGDLFAAAEKYDLDKLKVVLEAEAGRRLSIENAIEFLNLSDRHQLSRLKKKVVDFIAYNSKDMLEVPAYRQIAELSEPGTVFEVITALTMRL</sequence>
<comment type="caution">
    <text evidence="1">The sequence shown here is derived from an EMBL/GenBank/DDBJ whole genome shotgun (WGS) entry which is preliminary data.</text>
</comment>
<keyword evidence="2" id="KW-1185">Reference proteome</keyword>
<evidence type="ECO:0000313" key="1">
    <source>
        <dbReference type="EMBL" id="KAJ8688202.1"/>
    </source>
</evidence>
<proteinExistence type="predicted"/>
<evidence type="ECO:0000313" key="2">
    <source>
        <dbReference type="Proteomes" id="UP001239111"/>
    </source>
</evidence>
<name>A0ACC2PXS5_9HYME</name>
<accession>A0ACC2PXS5</accession>
<dbReference type="Proteomes" id="UP001239111">
    <property type="component" value="Chromosome 1"/>
</dbReference>